<dbReference type="HAMAP" id="MF_01148">
    <property type="entry name" value="Lnt"/>
    <property type="match status" value="1"/>
</dbReference>
<keyword evidence="5 9" id="KW-0812">Transmembrane</keyword>
<keyword evidence="8 9" id="KW-0012">Acyltransferase</keyword>
<evidence type="ECO:0000256" key="2">
    <source>
        <dbReference type="ARBA" id="ARBA00010065"/>
    </source>
</evidence>
<feature type="transmembrane region" description="Helical" evidence="9">
    <location>
        <begin position="160"/>
        <end position="179"/>
    </location>
</feature>
<dbReference type="SUPFAM" id="SSF56317">
    <property type="entry name" value="Carbon-nitrogen hydrolase"/>
    <property type="match status" value="1"/>
</dbReference>
<evidence type="ECO:0000259" key="10">
    <source>
        <dbReference type="PROSITE" id="PS50263"/>
    </source>
</evidence>
<accession>V5WGT3</accession>
<keyword evidence="7 9" id="KW-0472">Membrane</keyword>
<evidence type="ECO:0000256" key="7">
    <source>
        <dbReference type="ARBA" id="ARBA00023136"/>
    </source>
</evidence>
<dbReference type="EC" id="2.3.1.269" evidence="9"/>
<dbReference type="GO" id="GO:0042158">
    <property type="term" value="P:lipoprotein biosynthetic process"/>
    <property type="evidence" value="ECO:0007669"/>
    <property type="project" value="UniProtKB-UniRule"/>
</dbReference>
<gene>
    <name evidence="9" type="primary">lnt</name>
    <name evidence="11" type="ORF">L21SP2_1375</name>
</gene>
<evidence type="ECO:0000256" key="1">
    <source>
        <dbReference type="ARBA" id="ARBA00004651"/>
    </source>
</evidence>
<feature type="transmembrane region" description="Helical" evidence="9">
    <location>
        <begin position="191"/>
        <end position="211"/>
    </location>
</feature>
<dbReference type="RefSeq" id="WP_024267697.1">
    <property type="nucleotide sequence ID" value="NC_023035.1"/>
</dbReference>
<evidence type="ECO:0000256" key="5">
    <source>
        <dbReference type="ARBA" id="ARBA00022692"/>
    </source>
</evidence>
<dbReference type="InterPro" id="IPR045378">
    <property type="entry name" value="LNT_N"/>
</dbReference>
<dbReference type="UniPathway" id="UPA00666"/>
<dbReference type="PROSITE" id="PS50263">
    <property type="entry name" value="CN_HYDROLASE"/>
    <property type="match status" value="1"/>
</dbReference>
<feature type="transmembrane region" description="Helical" evidence="9">
    <location>
        <begin position="7"/>
        <end position="24"/>
    </location>
</feature>
<keyword evidence="11" id="KW-0449">Lipoprotein</keyword>
<evidence type="ECO:0000313" key="11">
    <source>
        <dbReference type="EMBL" id="AHC14774.1"/>
    </source>
</evidence>
<dbReference type="InterPro" id="IPR004563">
    <property type="entry name" value="Apolipo_AcylTrfase"/>
</dbReference>
<dbReference type="PATRIC" id="fig|1307761.3.peg.1368"/>
<dbReference type="InterPro" id="IPR003010">
    <property type="entry name" value="C-N_Hydrolase"/>
</dbReference>
<comment type="function">
    <text evidence="9">Catalyzes the phospholipid dependent N-acylation of the N-terminal cysteine of apolipoprotein, the last step in lipoprotein maturation.</text>
</comment>
<comment type="subcellular location">
    <subcellularLocation>
        <location evidence="1 9">Cell membrane</location>
        <topology evidence="1 9">Multi-pass membrane protein</topology>
    </subcellularLocation>
</comment>
<keyword evidence="3 9" id="KW-1003">Cell membrane</keyword>
<dbReference type="CDD" id="cd07571">
    <property type="entry name" value="ALP_N-acyl_transferase"/>
    <property type="match status" value="1"/>
</dbReference>
<evidence type="ECO:0000256" key="4">
    <source>
        <dbReference type="ARBA" id="ARBA00022679"/>
    </source>
</evidence>
<dbReference type="PANTHER" id="PTHR38686:SF1">
    <property type="entry name" value="APOLIPOPROTEIN N-ACYLTRANSFERASE"/>
    <property type="match status" value="1"/>
</dbReference>
<keyword evidence="6 9" id="KW-1133">Transmembrane helix</keyword>
<dbReference type="OrthoDB" id="9811121at2"/>
<evidence type="ECO:0000256" key="3">
    <source>
        <dbReference type="ARBA" id="ARBA00022475"/>
    </source>
</evidence>
<feature type="transmembrane region" description="Helical" evidence="9">
    <location>
        <begin position="30"/>
        <end position="51"/>
    </location>
</feature>
<dbReference type="Pfam" id="PF00795">
    <property type="entry name" value="CN_hydrolase"/>
    <property type="match status" value="1"/>
</dbReference>
<evidence type="ECO:0000313" key="12">
    <source>
        <dbReference type="Proteomes" id="UP000018680"/>
    </source>
</evidence>
<dbReference type="GO" id="GO:0005886">
    <property type="term" value="C:plasma membrane"/>
    <property type="evidence" value="ECO:0007669"/>
    <property type="project" value="UniProtKB-SubCell"/>
</dbReference>
<organism evidence="11 12">
    <name type="scientific">Salinispira pacifica</name>
    <dbReference type="NCBI Taxonomy" id="1307761"/>
    <lineage>
        <taxon>Bacteria</taxon>
        <taxon>Pseudomonadati</taxon>
        <taxon>Spirochaetota</taxon>
        <taxon>Spirochaetia</taxon>
        <taxon>Spirochaetales</taxon>
        <taxon>Spirochaetaceae</taxon>
        <taxon>Salinispira</taxon>
    </lineage>
</organism>
<dbReference type="InterPro" id="IPR036526">
    <property type="entry name" value="C-N_Hydrolase_sf"/>
</dbReference>
<dbReference type="NCBIfam" id="TIGR00546">
    <property type="entry name" value="lnt"/>
    <property type="match status" value="1"/>
</dbReference>
<dbReference type="AlphaFoldDB" id="V5WGT3"/>
<proteinExistence type="inferred from homology"/>
<sequence length="545" mass="61754">MAPGFRAVFQELAGIILSVLLFYLANPNDISHDGFGLLGFFALLPLMWTIHRAPFWRLALYGPFVGFITYALFNIWLVNFHPMAIFIVPVIYAAYYMLLIPLLKLPVLTMGSYAWIAQLFIWLGYEYLRTRGFLGYAYGIVGYTQYLNIPLVNVASLTGVWGVSLLVILPQFFAAQVLASPSEWNVKSRRFIIPASSILILHALAVTYGVASQVDYSGAPEVKMALVQQNVDPKIGGTRAYRNSMDASIRQTRLALEEAPDTELVVWSETSFIPAIDFHSRYRTQPERYELVDELLEYIDSTNIPVLLGNGDGQLQLNDDGEYIRNDYNAVYLYRDRDDSEIYRKLHLVPFTEHFPYEKQFPWLHRLLVENDTSFWEKGEEWTIFRLENGLEEMESLEFATPICFEDTFGYLSRGFVQRGAQLIINLTNDSWAESVPSATQHLAMAVFRTTENRRSMVRSTNGGMTAVIDPNGRIIDSNEPFTESYIISDVPVYTASNGLYTRIGDLFAYLSLSAGIISVIASCVLLIFRPGKRSGTEQNTQTTT</sequence>
<dbReference type="Pfam" id="PF20154">
    <property type="entry name" value="LNT_N"/>
    <property type="match status" value="1"/>
</dbReference>
<protein>
    <recommendedName>
        <fullName evidence="9">Apolipoprotein N-acyltransferase</fullName>
        <shortName evidence="9">ALP N-acyltransferase</shortName>
        <ecNumber evidence="9">2.3.1.269</ecNumber>
    </recommendedName>
</protein>
<dbReference type="KEGG" id="slr:L21SP2_1375"/>
<feature type="domain" description="CN hydrolase" evidence="10">
    <location>
        <begin position="222"/>
        <end position="493"/>
    </location>
</feature>
<evidence type="ECO:0000256" key="6">
    <source>
        <dbReference type="ARBA" id="ARBA00022989"/>
    </source>
</evidence>
<feature type="transmembrane region" description="Helical" evidence="9">
    <location>
        <begin position="58"/>
        <end position="77"/>
    </location>
</feature>
<comment type="similarity">
    <text evidence="2 9">Belongs to the CN hydrolase family. Apolipoprotein N-acyltransferase subfamily.</text>
</comment>
<keyword evidence="4 9" id="KW-0808">Transferase</keyword>
<reference evidence="11 12" key="1">
    <citation type="journal article" date="2015" name="Stand. Genomic Sci.">
        <title>Complete genome sequence and description of Salinispira pacifica gen. nov., sp. nov., a novel spirochaete isolated form a hypersaline microbial mat.</title>
        <authorList>
            <person name="Ben Hania W."/>
            <person name="Joseph M."/>
            <person name="Schumann P."/>
            <person name="Bunk B."/>
            <person name="Fiebig A."/>
            <person name="Sproer C."/>
            <person name="Klenk H.P."/>
            <person name="Fardeau M.L."/>
            <person name="Spring S."/>
        </authorList>
    </citation>
    <scope>NUCLEOTIDE SEQUENCE [LARGE SCALE GENOMIC DNA]</scope>
    <source>
        <strain evidence="11 12">L21-RPul-D2</strain>
    </source>
</reference>
<keyword evidence="12" id="KW-1185">Reference proteome</keyword>
<feature type="transmembrane region" description="Helical" evidence="9">
    <location>
        <begin position="107"/>
        <end position="125"/>
    </location>
</feature>
<dbReference type="Gene3D" id="3.60.110.10">
    <property type="entry name" value="Carbon-nitrogen hydrolase"/>
    <property type="match status" value="1"/>
</dbReference>
<comment type="catalytic activity">
    <reaction evidence="9">
        <text>N-terminal S-1,2-diacyl-sn-glyceryl-L-cysteinyl-[lipoprotein] + a glycerophospholipid = N-acyl-S-1,2-diacyl-sn-glyceryl-L-cysteinyl-[lipoprotein] + a 2-acyl-sn-glycero-3-phospholipid + H(+)</text>
        <dbReference type="Rhea" id="RHEA:48228"/>
        <dbReference type="Rhea" id="RHEA-COMP:14681"/>
        <dbReference type="Rhea" id="RHEA-COMP:14684"/>
        <dbReference type="ChEBI" id="CHEBI:15378"/>
        <dbReference type="ChEBI" id="CHEBI:136912"/>
        <dbReference type="ChEBI" id="CHEBI:140656"/>
        <dbReference type="ChEBI" id="CHEBI:140657"/>
        <dbReference type="ChEBI" id="CHEBI:140660"/>
        <dbReference type="EC" id="2.3.1.269"/>
    </reaction>
</comment>
<comment type="pathway">
    <text evidence="9">Protein modification; lipoprotein biosynthesis (N-acyl transfer).</text>
</comment>
<dbReference type="Proteomes" id="UP000018680">
    <property type="component" value="Chromosome"/>
</dbReference>
<dbReference type="eggNOG" id="COG0815">
    <property type="taxonomic scope" value="Bacteria"/>
</dbReference>
<evidence type="ECO:0000256" key="9">
    <source>
        <dbReference type="HAMAP-Rule" id="MF_01148"/>
    </source>
</evidence>
<feature type="transmembrane region" description="Helical" evidence="9">
    <location>
        <begin position="507"/>
        <end position="529"/>
    </location>
</feature>
<dbReference type="HOGENOM" id="CLU_019563_1_1_12"/>
<evidence type="ECO:0000256" key="8">
    <source>
        <dbReference type="ARBA" id="ARBA00023315"/>
    </source>
</evidence>
<dbReference type="EMBL" id="CP006939">
    <property type="protein sequence ID" value="AHC14774.1"/>
    <property type="molecule type" value="Genomic_DNA"/>
</dbReference>
<dbReference type="PANTHER" id="PTHR38686">
    <property type="entry name" value="APOLIPOPROTEIN N-ACYLTRANSFERASE"/>
    <property type="match status" value="1"/>
</dbReference>
<dbReference type="GO" id="GO:0016410">
    <property type="term" value="F:N-acyltransferase activity"/>
    <property type="evidence" value="ECO:0007669"/>
    <property type="project" value="UniProtKB-UniRule"/>
</dbReference>
<name>V5WGT3_9SPIO</name>
<feature type="transmembrane region" description="Helical" evidence="9">
    <location>
        <begin position="83"/>
        <end position="100"/>
    </location>
</feature>
<dbReference type="STRING" id="1307761.L21SP2_1375"/>